<evidence type="ECO:0000256" key="1">
    <source>
        <dbReference type="SAM" id="SignalP"/>
    </source>
</evidence>
<accession>A0A0A9FZC5</accession>
<feature type="signal peptide" evidence="1">
    <location>
        <begin position="1"/>
        <end position="19"/>
    </location>
</feature>
<dbReference type="EMBL" id="GBRH01181322">
    <property type="protein sequence ID" value="JAE16574.1"/>
    <property type="molecule type" value="Transcribed_RNA"/>
</dbReference>
<protein>
    <submittedName>
        <fullName evidence="2">Uncharacterized protein</fullName>
    </submittedName>
</protein>
<sequence length="42" mass="4546">MATMLDFFIALSILPVVCCSSSPVHSMLPIMITIFLFVGAID</sequence>
<reference evidence="2" key="2">
    <citation type="journal article" date="2015" name="Data Brief">
        <title>Shoot transcriptome of the giant reed, Arundo donax.</title>
        <authorList>
            <person name="Barrero R.A."/>
            <person name="Guerrero F.D."/>
            <person name="Moolhuijzen P."/>
            <person name="Goolsby J.A."/>
            <person name="Tidwell J."/>
            <person name="Bellgard S.E."/>
            <person name="Bellgard M.I."/>
        </authorList>
    </citation>
    <scope>NUCLEOTIDE SEQUENCE</scope>
    <source>
        <tissue evidence="2">Shoot tissue taken approximately 20 cm above the soil surface</tissue>
    </source>
</reference>
<proteinExistence type="predicted"/>
<keyword evidence="1" id="KW-0732">Signal</keyword>
<dbReference type="AlphaFoldDB" id="A0A0A9FZC5"/>
<evidence type="ECO:0000313" key="2">
    <source>
        <dbReference type="EMBL" id="JAE16574.1"/>
    </source>
</evidence>
<feature type="chain" id="PRO_5002064856" evidence="1">
    <location>
        <begin position="20"/>
        <end position="42"/>
    </location>
</feature>
<reference evidence="2" key="1">
    <citation type="submission" date="2014-09" db="EMBL/GenBank/DDBJ databases">
        <authorList>
            <person name="Magalhaes I.L.F."/>
            <person name="Oliveira U."/>
            <person name="Santos F.R."/>
            <person name="Vidigal T.H.D.A."/>
            <person name="Brescovit A.D."/>
            <person name="Santos A.J."/>
        </authorList>
    </citation>
    <scope>NUCLEOTIDE SEQUENCE</scope>
    <source>
        <tissue evidence="2">Shoot tissue taken approximately 20 cm above the soil surface</tissue>
    </source>
</reference>
<organism evidence="2">
    <name type="scientific">Arundo donax</name>
    <name type="common">Giant reed</name>
    <name type="synonym">Donax arundinaceus</name>
    <dbReference type="NCBI Taxonomy" id="35708"/>
    <lineage>
        <taxon>Eukaryota</taxon>
        <taxon>Viridiplantae</taxon>
        <taxon>Streptophyta</taxon>
        <taxon>Embryophyta</taxon>
        <taxon>Tracheophyta</taxon>
        <taxon>Spermatophyta</taxon>
        <taxon>Magnoliopsida</taxon>
        <taxon>Liliopsida</taxon>
        <taxon>Poales</taxon>
        <taxon>Poaceae</taxon>
        <taxon>PACMAD clade</taxon>
        <taxon>Arundinoideae</taxon>
        <taxon>Arundineae</taxon>
        <taxon>Arundo</taxon>
    </lineage>
</organism>
<name>A0A0A9FZC5_ARUDO</name>